<gene>
    <name evidence="1" type="ORF">A4A49_13824</name>
</gene>
<evidence type="ECO:0000313" key="2">
    <source>
        <dbReference type="Proteomes" id="UP000187609"/>
    </source>
</evidence>
<reference evidence="1" key="1">
    <citation type="submission" date="2016-11" db="EMBL/GenBank/DDBJ databases">
        <title>The genome of Nicotiana attenuata.</title>
        <authorList>
            <person name="Xu S."/>
            <person name="Brockmoeller T."/>
            <person name="Gaquerel E."/>
            <person name="Navarro A."/>
            <person name="Kuhl H."/>
            <person name="Gase K."/>
            <person name="Ling Z."/>
            <person name="Zhou W."/>
            <person name="Kreitzer C."/>
            <person name="Stanke M."/>
            <person name="Tang H."/>
            <person name="Lyons E."/>
            <person name="Pandey P."/>
            <person name="Pandey S.P."/>
            <person name="Timmermann B."/>
            <person name="Baldwin I.T."/>
        </authorList>
    </citation>
    <scope>NUCLEOTIDE SEQUENCE [LARGE SCALE GENOMIC DNA]</scope>
    <source>
        <strain evidence="1">UT</strain>
    </source>
</reference>
<accession>A0A314KLL8</accession>
<dbReference type="EMBL" id="MJEQ01001606">
    <property type="protein sequence ID" value="OIT30082.1"/>
    <property type="molecule type" value="Genomic_DNA"/>
</dbReference>
<comment type="caution">
    <text evidence="1">The sequence shown here is derived from an EMBL/GenBank/DDBJ whole genome shotgun (WGS) entry which is preliminary data.</text>
</comment>
<sequence length="227" mass="25308">MYKCLMEALTYKSESVSTFETGQALDDNASITTASSCIPDPPIHVANEENSTTTIDKVINDNFRENDSFAQSSCETLKIEVTAAAFDNATTISLDFVTITYLVVSIGYNQNVTPPLVSKHEEEANARNNVAWEFEKSPLEDKTGYRIPFGSQGSVVSNAIGRFAGIAFPFVASQNILWLHYNFGLHKYNLVATGQYDSLLLTAKRRKGYHIYSEHSTDASRYWLTNF</sequence>
<proteinExistence type="predicted"/>
<dbReference type="Proteomes" id="UP000187609">
    <property type="component" value="Unassembled WGS sequence"/>
</dbReference>
<dbReference type="AlphaFoldDB" id="A0A314KLL8"/>
<keyword evidence="2" id="KW-1185">Reference proteome</keyword>
<organism evidence="1 2">
    <name type="scientific">Nicotiana attenuata</name>
    <name type="common">Coyote tobacco</name>
    <dbReference type="NCBI Taxonomy" id="49451"/>
    <lineage>
        <taxon>Eukaryota</taxon>
        <taxon>Viridiplantae</taxon>
        <taxon>Streptophyta</taxon>
        <taxon>Embryophyta</taxon>
        <taxon>Tracheophyta</taxon>
        <taxon>Spermatophyta</taxon>
        <taxon>Magnoliopsida</taxon>
        <taxon>eudicotyledons</taxon>
        <taxon>Gunneridae</taxon>
        <taxon>Pentapetalae</taxon>
        <taxon>asterids</taxon>
        <taxon>lamiids</taxon>
        <taxon>Solanales</taxon>
        <taxon>Solanaceae</taxon>
        <taxon>Nicotianoideae</taxon>
        <taxon>Nicotianeae</taxon>
        <taxon>Nicotiana</taxon>
    </lineage>
</organism>
<protein>
    <submittedName>
        <fullName evidence="1">Uncharacterized protein</fullName>
    </submittedName>
</protein>
<evidence type="ECO:0000313" key="1">
    <source>
        <dbReference type="EMBL" id="OIT30082.1"/>
    </source>
</evidence>
<dbReference type="Gramene" id="OIT30082">
    <property type="protein sequence ID" value="OIT30082"/>
    <property type="gene ID" value="A4A49_13824"/>
</dbReference>
<name>A0A314KLL8_NICAT</name>